<dbReference type="Pfam" id="PF18073">
    <property type="entry name" value="Zn_ribbon_LapB"/>
    <property type="match status" value="1"/>
</dbReference>
<dbReference type="InterPro" id="IPR027417">
    <property type="entry name" value="P-loop_NTPase"/>
</dbReference>
<evidence type="ECO:0000256" key="7">
    <source>
        <dbReference type="ARBA" id="ARBA00022840"/>
    </source>
</evidence>
<keyword evidence="8 12" id="KW-0346">Stress response</keyword>
<dbReference type="InterPro" id="IPR020588">
    <property type="entry name" value="RecA_ATP-bd"/>
</dbReference>
<evidence type="ECO:0000256" key="13">
    <source>
        <dbReference type="NCBIfam" id="TIGR00416"/>
    </source>
</evidence>
<keyword evidence="10 12" id="KW-0234">DNA repair</keyword>
<evidence type="ECO:0000256" key="4">
    <source>
        <dbReference type="ARBA" id="ARBA00022771"/>
    </source>
</evidence>
<evidence type="ECO:0000256" key="12">
    <source>
        <dbReference type="HAMAP-Rule" id="MF_01498"/>
    </source>
</evidence>
<keyword evidence="9 12" id="KW-0238">DNA-binding</keyword>
<reference evidence="17 18" key="1">
    <citation type="submission" date="2023-07" db="EMBL/GenBank/DDBJ databases">
        <title>Sorghum-associated microbial communities from plants grown in Nebraska, USA.</title>
        <authorList>
            <person name="Schachtman D."/>
        </authorList>
    </citation>
    <scope>NUCLEOTIDE SEQUENCE [LARGE SCALE GENOMIC DNA]</scope>
    <source>
        <strain evidence="17 18">BE314</strain>
    </source>
</reference>
<dbReference type="EMBL" id="JAVDXU010000002">
    <property type="protein sequence ID" value="MDR7270210.1"/>
    <property type="molecule type" value="Genomic_DNA"/>
</dbReference>
<feature type="short sequence motif" description="RadA KNRFG motif" evidence="12">
    <location>
        <begin position="279"/>
        <end position="283"/>
    </location>
</feature>
<dbReference type="Pfam" id="PF13481">
    <property type="entry name" value="AAA_25"/>
    <property type="match status" value="1"/>
</dbReference>
<evidence type="ECO:0000256" key="5">
    <source>
        <dbReference type="ARBA" id="ARBA00022801"/>
    </source>
</evidence>
<evidence type="ECO:0000256" key="3">
    <source>
        <dbReference type="ARBA" id="ARBA00022763"/>
    </source>
</evidence>
<evidence type="ECO:0000313" key="17">
    <source>
        <dbReference type="EMBL" id="MDR7270210.1"/>
    </source>
</evidence>
<keyword evidence="6 14" id="KW-0862">Zinc</keyword>
<protein>
    <recommendedName>
        <fullName evidence="12 13">DNA repair protein RadA</fullName>
    </recommendedName>
</protein>
<evidence type="ECO:0000256" key="15">
    <source>
        <dbReference type="SAM" id="MobiDB-lite"/>
    </source>
</evidence>
<dbReference type="PANTHER" id="PTHR32472:SF10">
    <property type="entry name" value="DNA REPAIR PROTEIN RADA-LIKE PROTEIN"/>
    <property type="match status" value="1"/>
</dbReference>
<sequence>MATNKSIYTCTECGGTSPRWLGKCPHCNAWNTLTETAAEPTGGAKNRYQSLARSQPVATLSEIEASDFERTPTGQEELDRVLGGGIVAGGVVLIGGDPGIGKSTLLLQAVESLSQTPVTGRSRAGDTPSGGGLGTPSPGGQQFLKVLYVTGEESGAQVAMRSRRLGLSGTKVRVLAEIGLEKILATIEAEAPDFCVIDSIQTLYSEQLTSAPGSVAQVRECAAQLTRTAKARGCAIVLVGHVTKEGALAGPRVLEHIVDTVLYFEGDTHSSFRLVRAIKNRFGAVNEIGVFAMTEKGLKGVANPSAIFLSTHNEPVPGSCVLVTLEGTRPMLVELQALVDSGGVSPRRLSVGLDRDRLAMLLAVLHRHAGVATGDQDVFVNAVGGVRISEPAADLAVLLAIQSSLRGRALPKGFIAFGEIGLAGEVRPAPRGQERLKEAAKLGFSVAVVPKANAPKKAIEGLTIHAVERVEQAIEVLRGLN</sequence>
<keyword evidence="1 12" id="KW-0479">Metal-binding</keyword>
<dbReference type="InterPro" id="IPR003593">
    <property type="entry name" value="AAA+_ATPase"/>
</dbReference>
<dbReference type="InterPro" id="IPR014721">
    <property type="entry name" value="Ribsml_uS5_D2-typ_fold_subgr"/>
</dbReference>
<evidence type="ECO:0000256" key="10">
    <source>
        <dbReference type="ARBA" id="ARBA00023204"/>
    </source>
</evidence>
<dbReference type="NCBIfam" id="TIGR00416">
    <property type="entry name" value="sms"/>
    <property type="match status" value="1"/>
</dbReference>
<gene>
    <name evidence="12" type="primary">radA</name>
    <name evidence="17" type="ORF">J2X20_002868</name>
</gene>
<dbReference type="CDD" id="cd01121">
    <property type="entry name" value="RadA_SMS_N"/>
    <property type="match status" value="1"/>
</dbReference>
<dbReference type="SUPFAM" id="SSF52540">
    <property type="entry name" value="P-loop containing nucleoside triphosphate hydrolases"/>
    <property type="match status" value="1"/>
</dbReference>
<keyword evidence="18" id="KW-1185">Reference proteome</keyword>
<dbReference type="HAMAP" id="MF_01498">
    <property type="entry name" value="RadA_bact"/>
    <property type="match status" value="1"/>
</dbReference>
<feature type="binding site" evidence="12">
    <location>
        <begin position="96"/>
        <end position="103"/>
    </location>
    <ligand>
        <name>ATP</name>
        <dbReference type="ChEBI" id="CHEBI:30616"/>
    </ligand>
</feature>
<dbReference type="InterPro" id="IPR020568">
    <property type="entry name" value="Ribosomal_Su5_D2-typ_SF"/>
</dbReference>
<dbReference type="Gene3D" id="3.40.50.300">
    <property type="entry name" value="P-loop containing nucleotide triphosphate hydrolases"/>
    <property type="match status" value="1"/>
</dbReference>
<dbReference type="PRINTS" id="PR01874">
    <property type="entry name" value="DNAREPAIRADA"/>
</dbReference>
<accession>A0ABU1YMX7</accession>
<evidence type="ECO:0000256" key="14">
    <source>
        <dbReference type="RuleBase" id="RU003555"/>
    </source>
</evidence>
<comment type="function">
    <text evidence="11">Can catalyze the hydrolysis of ATP in the presence of single-stranded DNA, the ATP-dependent uptake of single-stranded DNA by duplex DNA, and the ATP-dependent hybridization of homologous single-stranded DNAs. It interacts with LexA causing its activation and leading to its autocatalytic cleavage.</text>
</comment>
<comment type="function">
    <text evidence="12">Plays a role in repairing double-strand DNA breaks, probably involving stabilizing or processing branched DNA or blocked replication forks.</text>
</comment>
<dbReference type="PANTHER" id="PTHR32472">
    <property type="entry name" value="DNA REPAIR PROTEIN RADA"/>
    <property type="match status" value="1"/>
</dbReference>
<feature type="region of interest" description="Lon-protease-like" evidence="12">
    <location>
        <begin position="377"/>
        <end position="481"/>
    </location>
</feature>
<organism evidence="17 18">
    <name type="scientific">Roseateles saccharophilus</name>
    <name type="common">Pseudomonas saccharophila</name>
    <dbReference type="NCBI Taxonomy" id="304"/>
    <lineage>
        <taxon>Bacteria</taxon>
        <taxon>Pseudomonadati</taxon>
        <taxon>Pseudomonadota</taxon>
        <taxon>Betaproteobacteria</taxon>
        <taxon>Burkholderiales</taxon>
        <taxon>Sphaerotilaceae</taxon>
        <taxon>Roseateles</taxon>
    </lineage>
</organism>
<dbReference type="SUPFAM" id="SSF54211">
    <property type="entry name" value="Ribosomal protein S5 domain 2-like"/>
    <property type="match status" value="1"/>
</dbReference>
<feature type="region of interest" description="Disordered" evidence="15">
    <location>
        <begin position="116"/>
        <end position="139"/>
    </location>
</feature>
<dbReference type="SMART" id="SM00382">
    <property type="entry name" value="AAA"/>
    <property type="match status" value="1"/>
</dbReference>
<dbReference type="RefSeq" id="WP_310265884.1">
    <property type="nucleotide sequence ID" value="NZ_JAVDXU010000002.1"/>
</dbReference>
<dbReference type="PROSITE" id="PS50162">
    <property type="entry name" value="RECA_2"/>
    <property type="match status" value="1"/>
</dbReference>
<keyword evidence="2 12" id="KW-0547">Nucleotide-binding</keyword>
<dbReference type="InterPro" id="IPR041166">
    <property type="entry name" value="Rubredoxin_2"/>
</dbReference>
<evidence type="ECO:0000256" key="1">
    <source>
        <dbReference type="ARBA" id="ARBA00022723"/>
    </source>
</evidence>
<keyword evidence="4 14" id="KW-0863">Zinc-finger</keyword>
<name>A0ABU1YMX7_ROSSA</name>
<evidence type="ECO:0000256" key="11">
    <source>
        <dbReference type="ARBA" id="ARBA00025580"/>
    </source>
</evidence>
<evidence type="ECO:0000256" key="8">
    <source>
        <dbReference type="ARBA" id="ARBA00023016"/>
    </source>
</evidence>
<dbReference type="Gene3D" id="3.30.230.10">
    <property type="match status" value="1"/>
</dbReference>
<dbReference type="InterPro" id="IPR004504">
    <property type="entry name" value="DNA_repair_RadA"/>
</dbReference>
<evidence type="ECO:0000256" key="6">
    <source>
        <dbReference type="ARBA" id="ARBA00022833"/>
    </source>
</evidence>
<evidence type="ECO:0000256" key="9">
    <source>
        <dbReference type="ARBA" id="ARBA00023125"/>
    </source>
</evidence>
<feature type="domain" description="RecA family profile 1" evidence="16">
    <location>
        <begin position="67"/>
        <end position="242"/>
    </location>
</feature>
<comment type="similarity">
    <text evidence="12 14">Belongs to the RecA family. RadA subfamily.</text>
</comment>
<evidence type="ECO:0000256" key="2">
    <source>
        <dbReference type="ARBA" id="ARBA00022741"/>
    </source>
</evidence>
<keyword evidence="5" id="KW-0378">Hydrolase</keyword>
<evidence type="ECO:0000313" key="18">
    <source>
        <dbReference type="Proteomes" id="UP001180453"/>
    </source>
</evidence>
<comment type="domain">
    <text evidence="12">The middle region has homology to RecA with ATPase motifs including the RadA KNRFG motif, while the C-terminus is homologous to Lon protease.</text>
</comment>
<keyword evidence="3 12" id="KW-0227">DNA damage</keyword>
<proteinExistence type="inferred from homology"/>
<dbReference type="Proteomes" id="UP001180453">
    <property type="component" value="Unassembled WGS sequence"/>
</dbReference>
<comment type="caution">
    <text evidence="17">The sequence shown here is derived from an EMBL/GenBank/DDBJ whole genome shotgun (WGS) entry which is preliminary data.</text>
</comment>
<comment type="function">
    <text evidence="14">DNA-dependent ATPase involved in processing of recombination intermediates, plays a role in repairing DNA breaks. Stimulates the branch migration of RecA-mediated strand transfer reactions, allowing the 3' invading strand to extend heteroduplex DNA faster. Binds ssDNA in the presence of ADP but not other nucleotides, has ATPase activity that is stimulated by ssDNA and various branched DNA structures, but inhibited by SSB. Does not have RecA's homology-searching function.</text>
</comment>
<keyword evidence="7 12" id="KW-0067">ATP-binding</keyword>
<evidence type="ECO:0000259" key="16">
    <source>
        <dbReference type="PROSITE" id="PS50162"/>
    </source>
</evidence>